<feature type="transmembrane region" description="Helical" evidence="1">
    <location>
        <begin position="199"/>
        <end position="226"/>
    </location>
</feature>
<gene>
    <name evidence="2" type="ORF">SAMN04489712_104108</name>
</gene>
<keyword evidence="1" id="KW-0472">Membrane</keyword>
<dbReference type="EMBL" id="FNVO01000004">
    <property type="protein sequence ID" value="SEG25810.1"/>
    <property type="molecule type" value="Genomic_DNA"/>
</dbReference>
<protein>
    <submittedName>
        <fullName evidence="2">Uncharacterized protein</fullName>
    </submittedName>
</protein>
<dbReference type="AlphaFoldDB" id="A0A1H5YPW1"/>
<dbReference type="RefSeq" id="WP_103937584.1">
    <property type="nucleotide sequence ID" value="NZ_FNVO01000004.1"/>
</dbReference>
<dbReference type="Proteomes" id="UP000236723">
    <property type="component" value="Unassembled WGS sequence"/>
</dbReference>
<proteinExistence type="predicted"/>
<keyword evidence="1" id="KW-1133">Transmembrane helix</keyword>
<evidence type="ECO:0000313" key="2">
    <source>
        <dbReference type="EMBL" id="SEG25810.1"/>
    </source>
</evidence>
<sequence length="253" mass="27967">MRVLYDVDSDVPPSFYLVVPRATSGYTSGELPIREVVSGAREHSSPQAIAGLRQEIDRLDQFRADAALAGPGGIRMLLQAKFSSRSNATMLSRYGELTKIIAAFADCRGRMGFELPSLFEAETIPAPRPVPWSPLLETTSGSLAVKAIRRLPDLSRESLPSTLPNSSPRVELAIPQQVLHDVFAAFLRMLDDQLVRLRLLLFIALAALTRTACVAAFVLVLIAVCLRYGLRHEPSDDDERFLLRTPELIRRGE</sequence>
<dbReference type="OrthoDB" id="9898448at2"/>
<name>A0A1H5YPW1_9ACTN</name>
<accession>A0A1H5YPW1</accession>
<evidence type="ECO:0000256" key="1">
    <source>
        <dbReference type="SAM" id="Phobius"/>
    </source>
</evidence>
<evidence type="ECO:0000313" key="3">
    <source>
        <dbReference type="Proteomes" id="UP000236723"/>
    </source>
</evidence>
<keyword evidence="3" id="KW-1185">Reference proteome</keyword>
<organism evidence="2 3">
    <name type="scientific">Thermomonospora echinospora</name>
    <dbReference type="NCBI Taxonomy" id="1992"/>
    <lineage>
        <taxon>Bacteria</taxon>
        <taxon>Bacillati</taxon>
        <taxon>Actinomycetota</taxon>
        <taxon>Actinomycetes</taxon>
        <taxon>Streptosporangiales</taxon>
        <taxon>Thermomonosporaceae</taxon>
        <taxon>Thermomonospora</taxon>
    </lineage>
</organism>
<reference evidence="3" key="1">
    <citation type="submission" date="2016-10" db="EMBL/GenBank/DDBJ databases">
        <authorList>
            <person name="Varghese N."/>
            <person name="Submissions S."/>
        </authorList>
    </citation>
    <scope>NUCLEOTIDE SEQUENCE [LARGE SCALE GENOMIC DNA]</scope>
    <source>
        <strain evidence="3">DSM 43163</strain>
    </source>
</reference>
<keyword evidence="1" id="KW-0812">Transmembrane</keyword>